<dbReference type="CDD" id="cd07576">
    <property type="entry name" value="R-amidase_like"/>
    <property type="match status" value="1"/>
</dbReference>
<dbReference type="PANTHER" id="PTHR43674:SF2">
    <property type="entry name" value="BETA-UREIDOPROPIONASE"/>
    <property type="match status" value="1"/>
</dbReference>
<dbReference type="PANTHER" id="PTHR43674">
    <property type="entry name" value="NITRILASE C965.09-RELATED"/>
    <property type="match status" value="1"/>
</dbReference>
<dbReference type="InterPro" id="IPR036526">
    <property type="entry name" value="C-N_Hydrolase_sf"/>
</dbReference>
<gene>
    <name evidence="4" type="ORF">V1479_22330</name>
</gene>
<evidence type="ECO:0000256" key="1">
    <source>
        <dbReference type="ARBA" id="ARBA00010613"/>
    </source>
</evidence>
<reference evidence="4 5" key="1">
    <citation type="submission" date="2024-01" db="EMBL/GenBank/DDBJ databases">
        <title>New evidence supports the origin of RcGTA from prophage.</title>
        <authorList>
            <person name="Xu Y."/>
            <person name="Liu B."/>
            <person name="Chen F."/>
        </authorList>
    </citation>
    <scope>NUCLEOTIDE SEQUENCE [LARGE SCALE GENOMIC DNA]</scope>
    <source>
        <strain evidence="4 5">CBW1107-2</strain>
    </source>
</reference>
<dbReference type="Gene3D" id="3.60.110.10">
    <property type="entry name" value="Carbon-nitrogen hydrolase"/>
    <property type="match status" value="1"/>
</dbReference>
<feature type="domain" description="CN hydrolase" evidence="3">
    <location>
        <begin position="1"/>
        <end position="239"/>
    </location>
</feature>
<dbReference type="InterPro" id="IPR050345">
    <property type="entry name" value="Aliph_Amidase/BUP"/>
</dbReference>
<dbReference type="InterPro" id="IPR044083">
    <property type="entry name" value="RamA-like"/>
</dbReference>
<dbReference type="SUPFAM" id="SSF56317">
    <property type="entry name" value="Carbon-nitrogen hydrolase"/>
    <property type="match status" value="1"/>
</dbReference>
<dbReference type="GO" id="GO:0016787">
    <property type="term" value="F:hydrolase activity"/>
    <property type="evidence" value="ECO:0007669"/>
    <property type="project" value="UniProtKB-KW"/>
</dbReference>
<dbReference type="EMBL" id="JAZHFV010000009">
    <property type="protein sequence ID" value="MEX4010060.1"/>
    <property type="molecule type" value="Genomic_DNA"/>
</dbReference>
<dbReference type="PROSITE" id="PS50263">
    <property type="entry name" value="CN_HYDROLASE"/>
    <property type="match status" value="1"/>
</dbReference>
<dbReference type="InterPro" id="IPR001110">
    <property type="entry name" value="UPF0012_CS"/>
</dbReference>
<evidence type="ECO:0000259" key="3">
    <source>
        <dbReference type="PROSITE" id="PS50263"/>
    </source>
</evidence>
<dbReference type="Pfam" id="PF00795">
    <property type="entry name" value="CN_hydrolase"/>
    <property type="match status" value="1"/>
</dbReference>
<accession>A0ABV3WZE9</accession>
<name>A0ABV3WZE9_9HYPH</name>
<evidence type="ECO:0000256" key="2">
    <source>
        <dbReference type="ARBA" id="ARBA00022801"/>
    </source>
</evidence>
<dbReference type="RefSeq" id="WP_368804815.1">
    <property type="nucleotide sequence ID" value="NZ_JAZHFV010000009.1"/>
</dbReference>
<evidence type="ECO:0000313" key="4">
    <source>
        <dbReference type="EMBL" id="MEX4010060.1"/>
    </source>
</evidence>
<sequence>MKIAVLQMQAHPGDAAANIKRIGRAAREAATRGADLLITPELAITGYGAGEAIRALAEPADGPALSHLAEISAETGVAIVAGFAEADKGAVWNSAAFIRGSEPPVVYRKSHLYADYERNLFRPGTPSAVTIQHAGQKLGLLICYDVEFPENVRRLAQVGCTLIAVPTALPQSDHAAFIARSMIPVRAFENQVFVAYANHCGADERFAYAGLSTVAAPDGKVLTGAENVGEALLITDILPSAYTASAEDNTYLRDLRSVE</sequence>
<dbReference type="InterPro" id="IPR003010">
    <property type="entry name" value="C-N_Hydrolase"/>
</dbReference>
<protein>
    <submittedName>
        <fullName evidence="4">Carbon-nitrogen hydrolase family protein</fullName>
    </submittedName>
</protein>
<evidence type="ECO:0000313" key="5">
    <source>
        <dbReference type="Proteomes" id="UP001559025"/>
    </source>
</evidence>
<comment type="similarity">
    <text evidence="1">Belongs to the carbon-nitrogen hydrolase superfamily. NIT1/NIT2 family.</text>
</comment>
<organism evidence="4 5">
    <name type="scientific">Neoaquamicrobium sediminum</name>
    <dbReference type="NCBI Taxonomy" id="1849104"/>
    <lineage>
        <taxon>Bacteria</taxon>
        <taxon>Pseudomonadati</taxon>
        <taxon>Pseudomonadota</taxon>
        <taxon>Alphaproteobacteria</taxon>
        <taxon>Hyphomicrobiales</taxon>
        <taxon>Phyllobacteriaceae</taxon>
        <taxon>Neoaquamicrobium</taxon>
    </lineage>
</organism>
<comment type="caution">
    <text evidence="4">The sequence shown here is derived from an EMBL/GenBank/DDBJ whole genome shotgun (WGS) entry which is preliminary data.</text>
</comment>
<keyword evidence="2 4" id="KW-0378">Hydrolase</keyword>
<dbReference type="PROSITE" id="PS01227">
    <property type="entry name" value="UPF0012"/>
    <property type="match status" value="1"/>
</dbReference>
<dbReference type="Proteomes" id="UP001559025">
    <property type="component" value="Unassembled WGS sequence"/>
</dbReference>
<proteinExistence type="inferred from homology"/>
<keyword evidence="5" id="KW-1185">Reference proteome</keyword>